<reference evidence="3 4" key="1">
    <citation type="submission" date="2024-04" db="EMBL/GenBank/DDBJ databases">
        <title>Tritrichomonas musculus Genome.</title>
        <authorList>
            <person name="Alves-Ferreira E."/>
            <person name="Grigg M."/>
            <person name="Lorenzi H."/>
            <person name="Galac M."/>
        </authorList>
    </citation>
    <scope>NUCLEOTIDE SEQUENCE [LARGE SCALE GENOMIC DNA]</scope>
    <source>
        <strain evidence="3 4">EAF2021</strain>
    </source>
</reference>
<evidence type="ECO:0000313" key="4">
    <source>
        <dbReference type="Proteomes" id="UP001470230"/>
    </source>
</evidence>
<dbReference type="EMBL" id="JAPFFF010000007">
    <property type="protein sequence ID" value="KAK8886577.1"/>
    <property type="molecule type" value="Genomic_DNA"/>
</dbReference>
<proteinExistence type="predicted"/>
<evidence type="ECO:0000313" key="3">
    <source>
        <dbReference type="EMBL" id="KAK8886577.1"/>
    </source>
</evidence>
<feature type="region of interest" description="Disordered" evidence="1">
    <location>
        <begin position="1"/>
        <end position="20"/>
    </location>
</feature>
<feature type="compositionally biased region" description="Low complexity" evidence="1">
    <location>
        <begin position="11"/>
        <end position="20"/>
    </location>
</feature>
<dbReference type="Proteomes" id="UP001470230">
    <property type="component" value="Unassembled WGS sequence"/>
</dbReference>
<keyword evidence="4" id="KW-1185">Reference proteome</keyword>
<protein>
    <submittedName>
        <fullName evidence="3">Uncharacterized protein</fullName>
    </submittedName>
</protein>
<keyword evidence="2" id="KW-0812">Transmembrane</keyword>
<gene>
    <name evidence="3" type="ORF">M9Y10_042041</name>
</gene>
<keyword evidence="2" id="KW-1133">Transmembrane helix</keyword>
<evidence type="ECO:0000256" key="2">
    <source>
        <dbReference type="SAM" id="Phobius"/>
    </source>
</evidence>
<sequence length="142" mass="16241">MLIVIQSARRSNQSQNNSVQEAGGSFKVKIAKTLTLNNKKESSRSQSFMSLNALINNNVGINNNTNNTNNTKSEQPLSFDEQLDKCRYSINDQIAVFYKTAEGLNQLKKNMLNYVIFINRFYCLFAFIKIIFKNINCILNLE</sequence>
<feature type="transmembrane region" description="Helical" evidence="2">
    <location>
        <begin position="111"/>
        <end position="132"/>
    </location>
</feature>
<accession>A0ABR2K7U9</accession>
<comment type="caution">
    <text evidence="3">The sequence shown here is derived from an EMBL/GenBank/DDBJ whole genome shotgun (WGS) entry which is preliminary data.</text>
</comment>
<keyword evidence="2" id="KW-0472">Membrane</keyword>
<organism evidence="3 4">
    <name type="scientific">Tritrichomonas musculus</name>
    <dbReference type="NCBI Taxonomy" id="1915356"/>
    <lineage>
        <taxon>Eukaryota</taxon>
        <taxon>Metamonada</taxon>
        <taxon>Parabasalia</taxon>
        <taxon>Tritrichomonadida</taxon>
        <taxon>Tritrichomonadidae</taxon>
        <taxon>Tritrichomonas</taxon>
    </lineage>
</organism>
<evidence type="ECO:0000256" key="1">
    <source>
        <dbReference type="SAM" id="MobiDB-lite"/>
    </source>
</evidence>
<name>A0ABR2K7U9_9EUKA</name>